<reference evidence="2" key="1">
    <citation type="journal article" date="2014" name="Genome Biol. Evol.">
        <title>Pangenome evidence for extensive interdomain horizontal transfer affecting lineage core and shell genes in uncultured planktonic thaumarchaeota and euryarchaeota.</title>
        <authorList>
            <person name="Deschamps P."/>
            <person name="Zivanovic Y."/>
            <person name="Moreira D."/>
            <person name="Rodriguez-Valera F."/>
            <person name="Lopez-Garcia P."/>
        </authorList>
    </citation>
    <scope>NUCLEOTIDE SEQUENCE</scope>
</reference>
<dbReference type="InterPro" id="IPR038726">
    <property type="entry name" value="PDDEXK_AddAB-type"/>
</dbReference>
<dbReference type="EMBL" id="KF900796">
    <property type="protein sequence ID" value="AIF07248.1"/>
    <property type="molecule type" value="Genomic_DNA"/>
</dbReference>
<sequence length="347" mass="38590">MPAAMGTAVHNSVEDLCNLDLSSKDGDETGWLPPTAKAVLDRHWIAERDTFLATPRHPRWKDEMITKAHDGLVGALNILFSKSNIGKVTLSEVTVEQWRSVQSIVLANEGTLKSEDGRLMGRLDLLVADMDENGISKGWIVADLKTGNPPKQKLNEKVSRQLRFYRDLLKENNPDHPPVHAEGWYSSNQTIHRAEGPSVLADALEAWEGMRPSPTPLESTPGEMQCGFCEWKAWCPSWWVARRDGLLSPGAMFRDEVVSTIRFDPESGAALFQRMPPVGVDGELAASDHRFGAILRDQALTQMQELIESGHEGPIFLGSARVDGKIVHMGDWCEVLPWTPLLKSIRE</sequence>
<name>A0A075GZS1_9EURY</name>
<dbReference type="AlphaFoldDB" id="A0A075GZS1"/>
<dbReference type="InterPro" id="IPR011604">
    <property type="entry name" value="PDDEXK-like_dom_sf"/>
</dbReference>
<organism evidence="2">
    <name type="scientific">uncultured marine group II/III euryarchaeote KM3_200_E08</name>
    <dbReference type="NCBI Taxonomy" id="1457977"/>
    <lineage>
        <taxon>Archaea</taxon>
        <taxon>Methanobacteriati</taxon>
        <taxon>Methanobacteriota</taxon>
        <taxon>environmental samples</taxon>
    </lineage>
</organism>
<feature type="domain" description="PD-(D/E)XK endonuclease-like" evidence="1">
    <location>
        <begin position="3"/>
        <end position="236"/>
    </location>
</feature>
<accession>A0A075GZS1</accession>
<protein>
    <recommendedName>
        <fullName evidence="1">PD-(D/E)XK endonuclease-like domain-containing protein</fullName>
    </recommendedName>
</protein>
<proteinExistence type="predicted"/>
<dbReference type="Pfam" id="PF12705">
    <property type="entry name" value="PDDEXK_1"/>
    <property type="match status" value="1"/>
</dbReference>
<evidence type="ECO:0000259" key="1">
    <source>
        <dbReference type="Pfam" id="PF12705"/>
    </source>
</evidence>
<evidence type="ECO:0000313" key="2">
    <source>
        <dbReference type="EMBL" id="AIF07248.1"/>
    </source>
</evidence>
<dbReference type="Gene3D" id="3.90.320.10">
    <property type="match status" value="1"/>
</dbReference>